<name>A0A918XHG0_9ACTN</name>
<comment type="caution">
    <text evidence="3">The sequence shown here is derived from an EMBL/GenBank/DDBJ whole genome shotgun (WGS) entry which is preliminary data.</text>
</comment>
<feature type="compositionally biased region" description="Basic and acidic residues" evidence="1">
    <location>
        <begin position="239"/>
        <end position="252"/>
    </location>
</feature>
<reference evidence="3 4" key="1">
    <citation type="journal article" date="2014" name="Int. J. Syst. Evol. Microbiol.">
        <title>Complete genome sequence of Corynebacterium casei LMG S-19264T (=DSM 44701T), isolated from a smear-ripened cheese.</title>
        <authorList>
            <consortium name="US DOE Joint Genome Institute (JGI-PGF)"/>
            <person name="Walter F."/>
            <person name="Albersmeier A."/>
            <person name="Kalinowski J."/>
            <person name="Ruckert C."/>
        </authorList>
    </citation>
    <scope>NUCLEOTIDE SEQUENCE [LARGE SCALE GENOMIC DNA]</scope>
    <source>
        <strain evidence="3 4">KCTC 19473</strain>
    </source>
</reference>
<evidence type="ECO:0000313" key="3">
    <source>
        <dbReference type="EMBL" id="GHD31934.1"/>
    </source>
</evidence>
<dbReference type="AlphaFoldDB" id="A0A918XHG0"/>
<dbReference type="EMBL" id="BMXL01000022">
    <property type="protein sequence ID" value="GHD31934.1"/>
    <property type="molecule type" value="Genomic_DNA"/>
</dbReference>
<feature type="domain" description="DUF2786" evidence="2">
    <location>
        <begin position="31"/>
        <end position="70"/>
    </location>
</feature>
<sequence>MFTHATFGDKAVRTQAHGRRPAPMTEAARQKMVERVRGLLRMAEDSSVTDAESQAFTAKAAELMTRHAIQEAEARAERGEEPDAISRMNHVVSGVGGHGKARVRALADIAAAYGCQSAVRGNTSDTTERTIILVGTVDALEALQLLFPSISNQMEASAKFMSSTHVANIRELRNYTRSALETERKRYYRSFVRAYGQAVAERIREFRTRMQENAGEPQTDSGSEDPDSREQSSRGTDLVLREDVHRVQEEFQKQFPQLRKHRPERTHSAAGYRAGYRRGRQAELGLETSVESGEENSSSLPEGAEKAGQGSTS</sequence>
<feature type="compositionally biased region" description="Polar residues" evidence="1">
    <location>
        <begin position="289"/>
        <end position="300"/>
    </location>
</feature>
<feature type="region of interest" description="Disordered" evidence="1">
    <location>
        <begin position="1"/>
        <end position="28"/>
    </location>
</feature>
<evidence type="ECO:0000313" key="4">
    <source>
        <dbReference type="Proteomes" id="UP000654947"/>
    </source>
</evidence>
<evidence type="ECO:0000259" key="2">
    <source>
        <dbReference type="Pfam" id="PF10979"/>
    </source>
</evidence>
<keyword evidence="4" id="KW-1185">Reference proteome</keyword>
<protein>
    <recommendedName>
        <fullName evidence="2">DUF2786 domain-containing protein</fullName>
    </recommendedName>
</protein>
<dbReference type="Proteomes" id="UP000654947">
    <property type="component" value="Unassembled WGS sequence"/>
</dbReference>
<accession>A0A918XHG0</accession>
<organism evidence="3 4">
    <name type="scientific">Nocardiopsis kunsanensis</name>
    <dbReference type="NCBI Taxonomy" id="141693"/>
    <lineage>
        <taxon>Bacteria</taxon>
        <taxon>Bacillati</taxon>
        <taxon>Actinomycetota</taxon>
        <taxon>Actinomycetes</taxon>
        <taxon>Streptosporangiales</taxon>
        <taxon>Nocardiopsidaceae</taxon>
        <taxon>Nocardiopsis</taxon>
    </lineage>
</organism>
<gene>
    <name evidence="3" type="ORF">GCM10007147_35040</name>
</gene>
<dbReference type="InterPro" id="IPR024498">
    <property type="entry name" value="DUF2786"/>
</dbReference>
<dbReference type="Pfam" id="PF10979">
    <property type="entry name" value="DUF2786"/>
    <property type="match status" value="1"/>
</dbReference>
<proteinExistence type="predicted"/>
<feature type="region of interest" description="Disordered" evidence="1">
    <location>
        <begin position="209"/>
        <end position="313"/>
    </location>
</feature>
<evidence type="ECO:0000256" key="1">
    <source>
        <dbReference type="SAM" id="MobiDB-lite"/>
    </source>
</evidence>